<feature type="binding site" evidence="2">
    <location>
        <position position="105"/>
    </location>
    <ligand>
        <name>Mn(2+)</name>
        <dbReference type="ChEBI" id="CHEBI:29035"/>
        <label>2</label>
    </ligand>
</feature>
<dbReference type="Proteomes" id="UP000555564">
    <property type="component" value="Unassembled WGS sequence"/>
</dbReference>
<dbReference type="Pfam" id="PF01546">
    <property type="entry name" value="Peptidase_M20"/>
    <property type="match status" value="1"/>
</dbReference>
<accession>A0A7X0MA14</accession>
<dbReference type="NCBIfam" id="TIGR01891">
    <property type="entry name" value="amidohydrolases"/>
    <property type="match status" value="1"/>
</dbReference>
<feature type="binding site" evidence="2">
    <location>
        <position position="167"/>
    </location>
    <ligand>
        <name>Mn(2+)</name>
        <dbReference type="ChEBI" id="CHEBI:29035"/>
        <label>2</label>
    </ligand>
</feature>
<dbReference type="InterPro" id="IPR036264">
    <property type="entry name" value="Bact_exopeptidase_dim_dom"/>
</dbReference>
<gene>
    <name evidence="4" type="ORF">BJ992_004937</name>
</gene>
<dbReference type="GO" id="GO:0046872">
    <property type="term" value="F:metal ion binding"/>
    <property type="evidence" value="ECO:0007669"/>
    <property type="project" value="UniProtKB-KW"/>
</dbReference>
<evidence type="ECO:0000313" key="4">
    <source>
        <dbReference type="EMBL" id="MBB6475506.1"/>
    </source>
</evidence>
<evidence type="ECO:0000259" key="3">
    <source>
        <dbReference type="Pfam" id="PF07687"/>
    </source>
</evidence>
<dbReference type="RefSeq" id="WP_184984881.1">
    <property type="nucleotide sequence ID" value="NZ_BAAALO010000007.1"/>
</dbReference>
<dbReference type="GO" id="GO:0050118">
    <property type="term" value="F:N-acetyldiaminopimelate deacetylase activity"/>
    <property type="evidence" value="ECO:0007669"/>
    <property type="project" value="UniProtKB-ARBA"/>
</dbReference>
<sequence length="400" mass="41960">MPVSLREAAEDMRDELARLRHALHREPELGLDLPRTQEKVLASLDGLPLEITTGKALSSVTAVLRGGRPGPVVLLRGDMDALPLTERAGGPVTSEIPGVMHACGHDLHTTMLAGAAHLLSARRDTLAGDVVFMFQPGEEGSGGAKLMIDEGVLDAAGRRPVAAYALHVISSVLPQGVFVSRGGPIMAAADRLLVTVRGSGGHGSTPHHANDPIPAACEMVLALQTMVTRGFDVFDPVVVTVGSFHAGTADNIIPEEACFEATFRSFSAAAHERLLSRSVTLLNGIAAAHGLEVEAVFDAGYPVTVNNHTEAAFAARTVGEVFGDGRYIESPQPFTGAEDFSFVCDEIPSAFIALGACPDDRDPATAAYNHSPEAVFSDAALPTGAALYAELATRRLTHTP</sequence>
<dbReference type="EMBL" id="JACHIU010000001">
    <property type="protein sequence ID" value="MBB6475506.1"/>
    <property type="molecule type" value="Genomic_DNA"/>
</dbReference>
<dbReference type="CDD" id="cd03886">
    <property type="entry name" value="M20_Acy1"/>
    <property type="match status" value="1"/>
</dbReference>
<dbReference type="Pfam" id="PF07687">
    <property type="entry name" value="M20_dimer"/>
    <property type="match status" value="1"/>
</dbReference>
<evidence type="ECO:0000256" key="1">
    <source>
        <dbReference type="ARBA" id="ARBA00022801"/>
    </source>
</evidence>
<proteinExistence type="predicted"/>
<organism evidence="4 5">
    <name type="scientific">Sphaerisporangium rubeum</name>
    <dbReference type="NCBI Taxonomy" id="321317"/>
    <lineage>
        <taxon>Bacteria</taxon>
        <taxon>Bacillati</taxon>
        <taxon>Actinomycetota</taxon>
        <taxon>Actinomycetes</taxon>
        <taxon>Streptosporangiales</taxon>
        <taxon>Streptosporangiaceae</taxon>
        <taxon>Sphaerisporangium</taxon>
    </lineage>
</organism>
<reference evidence="4 5" key="1">
    <citation type="submission" date="2020-08" db="EMBL/GenBank/DDBJ databases">
        <title>Sequencing the genomes of 1000 actinobacteria strains.</title>
        <authorList>
            <person name="Klenk H.-P."/>
        </authorList>
    </citation>
    <scope>NUCLEOTIDE SEQUENCE [LARGE SCALE GENOMIC DNA]</scope>
    <source>
        <strain evidence="4 5">DSM 44936</strain>
    </source>
</reference>
<dbReference type="Gene3D" id="3.40.630.10">
    <property type="entry name" value="Zn peptidases"/>
    <property type="match status" value="1"/>
</dbReference>
<dbReference type="InterPro" id="IPR002933">
    <property type="entry name" value="Peptidase_M20"/>
</dbReference>
<keyword evidence="2" id="KW-0464">Manganese</keyword>
<dbReference type="InterPro" id="IPR017439">
    <property type="entry name" value="Amidohydrolase"/>
</dbReference>
<dbReference type="FunFam" id="3.30.70.360:FF:000001">
    <property type="entry name" value="N-acetyldiaminopimelate deacetylase"/>
    <property type="match status" value="1"/>
</dbReference>
<feature type="domain" description="Peptidase M20 dimerisation" evidence="3">
    <location>
        <begin position="194"/>
        <end position="283"/>
    </location>
</feature>
<dbReference type="PANTHER" id="PTHR11014:SF63">
    <property type="entry name" value="METALLOPEPTIDASE, PUTATIVE (AFU_ORTHOLOGUE AFUA_6G09600)-RELATED"/>
    <property type="match status" value="1"/>
</dbReference>
<feature type="binding site" evidence="2">
    <location>
        <position position="370"/>
    </location>
    <ligand>
        <name>Mn(2+)</name>
        <dbReference type="ChEBI" id="CHEBI:29035"/>
        <label>2</label>
    </ligand>
</feature>
<dbReference type="InterPro" id="IPR011650">
    <property type="entry name" value="Peptidase_M20_dimer"/>
</dbReference>
<dbReference type="SUPFAM" id="SSF53187">
    <property type="entry name" value="Zn-dependent exopeptidases"/>
    <property type="match status" value="1"/>
</dbReference>
<keyword evidence="1 4" id="KW-0378">Hydrolase</keyword>
<evidence type="ECO:0000256" key="2">
    <source>
        <dbReference type="PIRSR" id="PIRSR005962-1"/>
    </source>
</evidence>
<name>A0A7X0MA14_9ACTN</name>
<keyword evidence="5" id="KW-1185">Reference proteome</keyword>
<dbReference type="EC" id="3.5.1.32" evidence="4"/>
<comment type="caution">
    <text evidence="4">The sequence shown here is derived from an EMBL/GenBank/DDBJ whole genome shotgun (WGS) entry which is preliminary data.</text>
</comment>
<protein>
    <submittedName>
        <fullName evidence="4">Hippurate hydrolase</fullName>
        <ecNumber evidence="4">3.5.1.32</ecNumber>
    </submittedName>
</protein>
<dbReference type="GO" id="GO:0047980">
    <property type="term" value="F:hippurate hydrolase activity"/>
    <property type="evidence" value="ECO:0007669"/>
    <property type="project" value="UniProtKB-EC"/>
</dbReference>
<dbReference type="PANTHER" id="PTHR11014">
    <property type="entry name" value="PEPTIDASE M20 FAMILY MEMBER"/>
    <property type="match status" value="1"/>
</dbReference>
<evidence type="ECO:0000313" key="5">
    <source>
        <dbReference type="Proteomes" id="UP000555564"/>
    </source>
</evidence>
<comment type="cofactor">
    <cofactor evidence="2">
        <name>Mn(2+)</name>
        <dbReference type="ChEBI" id="CHEBI:29035"/>
    </cofactor>
    <text evidence="2">The Mn(2+) ion enhances activity.</text>
</comment>
<dbReference type="PIRSF" id="PIRSF005962">
    <property type="entry name" value="Pept_M20D_amidohydro"/>
    <property type="match status" value="1"/>
</dbReference>
<feature type="binding site" evidence="2">
    <location>
        <position position="103"/>
    </location>
    <ligand>
        <name>Mn(2+)</name>
        <dbReference type="ChEBI" id="CHEBI:29035"/>
        <label>2</label>
    </ligand>
</feature>
<dbReference type="Gene3D" id="3.30.70.360">
    <property type="match status" value="1"/>
</dbReference>
<dbReference type="AlphaFoldDB" id="A0A7X0MA14"/>
<feature type="binding site" evidence="2">
    <location>
        <position position="139"/>
    </location>
    <ligand>
        <name>Mn(2+)</name>
        <dbReference type="ChEBI" id="CHEBI:29035"/>
        <label>2</label>
    </ligand>
</feature>
<dbReference type="GO" id="GO:0019877">
    <property type="term" value="P:diaminopimelate biosynthetic process"/>
    <property type="evidence" value="ECO:0007669"/>
    <property type="project" value="UniProtKB-ARBA"/>
</dbReference>
<dbReference type="SUPFAM" id="SSF55031">
    <property type="entry name" value="Bacterial exopeptidase dimerisation domain"/>
    <property type="match status" value="1"/>
</dbReference>
<keyword evidence="2" id="KW-0479">Metal-binding</keyword>